<evidence type="ECO:0000313" key="2">
    <source>
        <dbReference type="Proteomes" id="UP000663193"/>
    </source>
</evidence>
<reference evidence="2" key="1">
    <citation type="journal article" date="2021" name="BMC Genomics">
        <title>Chromosome-level genome assembly and manually-curated proteome of model necrotroph Parastagonospora nodorum Sn15 reveals a genome-wide trove of candidate effector homologs, and redundancy of virulence-related functions within an accessory chromosome.</title>
        <authorList>
            <person name="Bertazzoni S."/>
            <person name="Jones D.A.B."/>
            <person name="Phan H.T."/>
            <person name="Tan K.-C."/>
            <person name="Hane J.K."/>
        </authorList>
    </citation>
    <scope>NUCLEOTIDE SEQUENCE [LARGE SCALE GENOMIC DNA]</scope>
    <source>
        <strain evidence="2">SN15 / ATCC MYA-4574 / FGSC 10173)</strain>
    </source>
</reference>
<proteinExistence type="predicted"/>
<dbReference type="AlphaFoldDB" id="A0A7U2EXP5"/>
<dbReference type="Proteomes" id="UP000663193">
    <property type="component" value="Chromosome 5"/>
</dbReference>
<protein>
    <submittedName>
        <fullName evidence="1">Uncharacterized protein</fullName>
    </submittedName>
</protein>
<accession>A0A7U2EXP5</accession>
<gene>
    <name evidence="1" type="ORF">JI435_406560</name>
</gene>
<dbReference type="VEuPathDB" id="FungiDB:JI435_406560"/>
<dbReference type="EMBL" id="CP069027">
    <property type="protein sequence ID" value="QRC94945.1"/>
    <property type="molecule type" value="Genomic_DNA"/>
</dbReference>
<evidence type="ECO:0000313" key="1">
    <source>
        <dbReference type="EMBL" id="QRC94945.1"/>
    </source>
</evidence>
<organism evidence="1 2">
    <name type="scientific">Phaeosphaeria nodorum (strain SN15 / ATCC MYA-4574 / FGSC 10173)</name>
    <name type="common">Glume blotch fungus</name>
    <name type="synonym">Parastagonospora nodorum</name>
    <dbReference type="NCBI Taxonomy" id="321614"/>
    <lineage>
        <taxon>Eukaryota</taxon>
        <taxon>Fungi</taxon>
        <taxon>Dikarya</taxon>
        <taxon>Ascomycota</taxon>
        <taxon>Pezizomycotina</taxon>
        <taxon>Dothideomycetes</taxon>
        <taxon>Pleosporomycetidae</taxon>
        <taxon>Pleosporales</taxon>
        <taxon>Pleosporineae</taxon>
        <taxon>Phaeosphaeriaceae</taxon>
        <taxon>Parastagonospora</taxon>
    </lineage>
</organism>
<sequence length="79" mass="9193">MPSTLLACCDHAHNITCRKLQCECVTLSKRMALQTTYDHQGCLLAFQRAALKFRQQIPLLRCHKHPYCYQYLDILCLHA</sequence>
<name>A0A7U2EXP5_PHANO</name>
<keyword evidence="2" id="KW-1185">Reference proteome</keyword>